<dbReference type="InterPro" id="IPR036890">
    <property type="entry name" value="HATPase_C_sf"/>
</dbReference>
<evidence type="ECO:0000259" key="2">
    <source>
        <dbReference type="Pfam" id="PF14501"/>
    </source>
</evidence>
<feature type="transmembrane region" description="Helical" evidence="1">
    <location>
        <begin position="65"/>
        <end position="86"/>
    </location>
</feature>
<dbReference type="Pfam" id="PF14501">
    <property type="entry name" value="HATPase_c_5"/>
    <property type="match status" value="1"/>
</dbReference>
<feature type="transmembrane region" description="Helical" evidence="1">
    <location>
        <begin position="93"/>
        <end position="109"/>
    </location>
</feature>
<keyword evidence="1" id="KW-0812">Transmembrane</keyword>
<evidence type="ECO:0000313" key="4">
    <source>
        <dbReference type="Proteomes" id="UP000198943"/>
    </source>
</evidence>
<accession>A0A1G6ICC7</accession>
<evidence type="ECO:0000313" key="3">
    <source>
        <dbReference type="EMBL" id="SDC04144.1"/>
    </source>
</evidence>
<dbReference type="InterPro" id="IPR032834">
    <property type="entry name" value="NatK-like_C"/>
</dbReference>
<organism evidence="3 4">
    <name type="scientific">Succiniclasticum ruminis</name>
    <dbReference type="NCBI Taxonomy" id="40841"/>
    <lineage>
        <taxon>Bacteria</taxon>
        <taxon>Bacillati</taxon>
        <taxon>Bacillota</taxon>
        <taxon>Negativicutes</taxon>
        <taxon>Acidaminococcales</taxon>
        <taxon>Acidaminococcaceae</taxon>
        <taxon>Succiniclasticum</taxon>
    </lineage>
</organism>
<proteinExistence type="predicted"/>
<dbReference type="OrthoDB" id="9773869at2"/>
<evidence type="ECO:0000256" key="1">
    <source>
        <dbReference type="SAM" id="Phobius"/>
    </source>
</evidence>
<keyword evidence="1" id="KW-1133">Transmembrane helix</keyword>
<feature type="transmembrane region" description="Helical" evidence="1">
    <location>
        <begin position="37"/>
        <end position="59"/>
    </location>
</feature>
<feature type="transmembrane region" description="Helical" evidence="1">
    <location>
        <begin position="6"/>
        <end position="25"/>
    </location>
</feature>
<dbReference type="RefSeq" id="WP_093729190.1">
    <property type="nucleotide sequence ID" value="NZ_FMYW01000002.1"/>
</dbReference>
<keyword evidence="4" id="KW-1185">Reference proteome</keyword>
<feature type="transmembrane region" description="Helical" evidence="1">
    <location>
        <begin position="168"/>
        <end position="186"/>
    </location>
</feature>
<protein>
    <submittedName>
        <fullName evidence="3">GHKL domain-containing protein</fullName>
    </submittedName>
</protein>
<dbReference type="SUPFAM" id="SSF55874">
    <property type="entry name" value="ATPase domain of HSP90 chaperone/DNA topoisomerase II/histidine kinase"/>
    <property type="match status" value="1"/>
</dbReference>
<dbReference type="AlphaFoldDB" id="A0A1G6ICC7"/>
<reference evidence="4" key="1">
    <citation type="submission" date="2016-10" db="EMBL/GenBank/DDBJ databases">
        <authorList>
            <person name="Varghese N."/>
            <person name="Submissions S."/>
        </authorList>
    </citation>
    <scope>NUCLEOTIDE SEQUENCE [LARGE SCALE GENOMIC DNA]</scope>
    <source>
        <strain evidence="4">DSM 11005</strain>
    </source>
</reference>
<gene>
    <name evidence="3" type="ORF">SAMN04487864_1022</name>
</gene>
<feature type="transmembrane region" description="Helical" evidence="1">
    <location>
        <begin position="198"/>
        <end position="218"/>
    </location>
</feature>
<sequence length="440" mass="51181">MEIYIGLALAVTMIQLLGAWLRYLPFKGELSVLTEKFIWRCFAVVAVLQTAAYIVLFTARGLNVFTYKLVMYTGFLLYVFVSVYLIRQRWLQHLFVISMQLMWALFIHAASNTLTSELPLPITGVQQYLALHTVFYLMVFALTLPLARHFFRNLLPPAYLFAEKRTGYYMALLPLGLGLSHMMLLADDRIVYNWNDHLSRLMLSLWVFLFYRFMVILVRRTEEQDRKENSYLMMNQRINALEDYTRLTWERQEEIMRIRHDLRHYNRLLLSLIESGETKKAADLIIAQEGEILAASLPTYCQNPIINAALGVYVQRAQEQRIPVTHTVKLPPQLSMEEKDLAILLSNVLENAIIANMRQSADRRGLNVSLQYHQPQYILSVENRCDTPLVFGEDGLPVTEEKGHGLGMASLRDFCRKYGAETDFRQQDGWVRLLMYWADI</sequence>
<feature type="transmembrane region" description="Helical" evidence="1">
    <location>
        <begin position="129"/>
        <end position="147"/>
    </location>
</feature>
<dbReference type="EMBL" id="FMYW01000002">
    <property type="protein sequence ID" value="SDC04144.1"/>
    <property type="molecule type" value="Genomic_DNA"/>
</dbReference>
<dbReference type="Proteomes" id="UP000198943">
    <property type="component" value="Unassembled WGS sequence"/>
</dbReference>
<dbReference type="Gene3D" id="3.30.565.10">
    <property type="entry name" value="Histidine kinase-like ATPase, C-terminal domain"/>
    <property type="match status" value="1"/>
</dbReference>
<keyword evidence="1" id="KW-0472">Membrane</keyword>
<name>A0A1G6ICC7_9FIRM</name>
<feature type="domain" description="Sensor histidine kinase NatK-like C-terminal" evidence="2">
    <location>
        <begin position="337"/>
        <end position="433"/>
    </location>
</feature>